<evidence type="ECO:0000259" key="6">
    <source>
        <dbReference type="Pfam" id="PF13086"/>
    </source>
</evidence>
<dbReference type="PANTHER" id="PTHR43788">
    <property type="entry name" value="DNA2/NAM7 HELICASE FAMILY MEMBER"/>
    <property type="match status" value="1"/>
</dbReference>
<proteinExistence type="inferred from homology"/>
<organism evidence="9 10">
    <name type="scientific">Megasphaera cerevisiae DSM 20462</name>
    <dbReference type="NCBI Taxonomy" id="1122219"/>
    <lineage>
        <taxon>Bacteria</taxon>
        <taxon>Bacillati</taxon>
        <taxon>Bacillota</taxon>
        <taxon>Negativicutes</taxon>
        <taxon>Veillonellales</taxon>
        <taxon>Veillonellaceae</taxon>
        <taxon>Megasphaera</taxon>
    </lineage>
</organism>
<dbReference type="CDD" id="cd18808">
    <property type="entry name" value="SF1_C_Upf1"/>
    <property type="match status" value="1"/>
</dbReference>
<name>A0A0J6WY26_9FIRM</name>
<dbReference type="PANTHER" id="PTHR43788:SF8">
    <property type="entry name" value="DNA-BINDING PROTEIN SMUBP-2"/>
    <property type="match status" value="1"/>
</dbReference>
<comment type="similarity">
    <text evidence="1">Belongs to the DNA2/NAM7 helicase family.</text>
</comment>
<evidence type="ECO:0000256" key="3">
    <source>
        <dbReference type="ARBA" id="ARBA00022801"/>
    </source>
</evidence>
<evidence type="ECO:0000259" key="7">
    <source>
        <dbReference type="Pfam" id="PF13087"/>
    </source>
</evidence>
<sequence length="1648" mass="189984">MKRVDDRELVSLLFQAIQAICVDREKVVSKYTEYPEHLLLSDIIELDAEHRYIKYFMNDDRGRVLSVRKPQFTSSPQPPDSVKNWLVSGWERYANKVEHKDVDENTNENFEDSLERVQIFNHWVKQREIWATEQNHLMKIDRIFKKIYQINNDFRRDSEDSELLFTFGLFKDNRKYGSSVNHPLFTKRLRIDDEDIVKNIITIYDTVEDLKFDSTCLSAITDTDFNNIGEIDTKVKDEDFAIYDKSEVEIFLKSVINLLTHSGEYVDDNKQIITQQFTISYSPLFIVRTRKSGITDFINKIQDALSDGRDIPQYLIDILNPKNQNNNDDKLTTLTTYDESIEKRLAAVSGEDPDIYMTKPANKEQLRIAQEIETNAAVEVQGPPGTGKTHTIANLIGHFLAQGKTILVTSEKVKALTVLKDKLDDEIKPLCVPVFDDNQGEMENSVNSIMGKVHVLNVKDLKRKIEECRKNRQEIIGHLNRERKTIFEIRHKEAKDIVYDGKSYSVLDIADFLAKNSDLQKYIPGKVSKGPDLPLTIEEFDDLYKSNQILSQAECKELALDLPFYDSLISPEKFQELLHDIDTYNEQIAGIKNFDFSEYREDFETNQLIYKNKVLFKAPNSDELKKLQKILDTVPILDDWQFSIIQDTILGQGYRARWEKLIERVEIFSNADSQYQADLAGMSISIDDNLQQSELKKNISVIINQLKNGGIGLFFKLTHGNVSKVLNGIQINNHELRTVEEATLILKKINRDEAYDNLKNIWNDLFNHSSISDINHIKENIVIYIRSVSDKIKQALQWEDKWYKAYAEGLLRSGFNKSLLKPRTEYIKNIKEYISYITHNVKNYIHIALIYNAKKQIYDEICKAEDNFKNAKLKQSLNCNKLLQALLNHDGVAYMKSYGTYVQLYDKYPIYRNRCRLLLKLALNAPEWAGEIENREGLNNSTKIPCDLTKAWKVRQFNMIFYDVFSESLEERQKKVAVYSVDLRKKTADLANNLAWLHLKEHLAGKKEIQNNLAAWTALNKKIGKGTGKRVPEIRRQARKCMLQGQKAVPAWIIPVKKALETFDPVENHFDIAIVDEASQSSLEALAITFLADKIIVVGDDKQVSPMMVGVDQSKTDDILKKFLASYMNNWMLFNGTTSFYEIVGLSFQPLMLREHFRCVPEIIGYSNEKFYNNQILPLRDSTSSKLLPPVINYRVDGFRNGRKKTNTVEAETIVALIMACWGQEEYRNKTFGVISMVGEDQAKIISSLILNKVGDYSAIKDRELISGNAASFQGDERDIIFLSMVDDNDSAKLVRVANIAERYNVAVSRAKDQIWVVNSLDYTALQKDDLKYGLLEYAQNYKTHRQQVLDIERKSESPFEVEVAQFLTATGYHIVQQYEVGSYRLDIVVIYQNRKIAIECDGERFHSGEVKIQQDMERQCILERLGWRFIRIPGGLFYRDKEDTMKDVYRQLGEYDIYPEIAENDAKEETSDLYERVVRKAREIRKSWDDDVDEPVDLPINVQKHIIGVNPVVASITGNSHDTSFNGVNNSLHRQQTKLTQISTENTQFATKTTSNLGNGIMKTIVPDERKDKKTGEKIMPTHIDSKQVGNISNHIAIGMVIMHKIFGEGIVKSIDDGYVNVIFDDEKLRRFQVPQAFKLGFLKLKN</sequence>
<keyword evidence="10" id="KW-1185">Reference proteome</keyword>
<accession>A0A0J6WY26</accession>
<dbReference type="EMBL" id="LEKT01000016">
    <property type="protein sequence ID" value="KMO86762.1"/>
    <property type="molecule type" value="Genomic_DNA"/>
</dbReference>
<evidence type="ECO:0000313" key="10">
    <source>
        <dbReference type="Proteomes" id="UP000036503"/>
    </source>
</evidence>
<evidence type="ECO:0000313" key="9">
    <source>
        <dbReference type="EMBL" id="KMO86762.1"/>
    </source>
</evidence>
<dbReference type="InterPro" id="IPR041679">
    <property type="entry name" value="DNA2/NAM7-like_C"/>
</dbReference>
<dbReference type="InParanoid" id="A0A0J6WY26"/>
<feature type="domain" description="DNA2/NAM7 helicase helicase" evidence="6">
    <location>
        <begin position="362"/>
        <end position="481"/>
    </location>
</feature>
<keyword evidence="2" id="KW-0547">Nucleotide-binding</keyword>
<keyword evidence="5" id="KW-0067">ATP-binding</keyword>
<dbReference type="RefSeq" id="WP_048514032.1">
    <property type="nucleotide sequence ID" value="NZ_FUXD01000079.1"/>
</dbReference>
<evidence type="ECO:0008006" key="11">
    <source>
        <dbReference type="Google" id="ProtNLM"/>
    </source>
</evidence>
<dbReference type="OrthoDB" id="9757917at2"/>
<comment type="caution">
    <text evidence="9">The sequence shown here is derived from an EMBL/GenBank/DDBJ whole genome shotgun (WGS) entry which is preliminary data.</text>
</comment>
<dbReference type="STRING" id="39029.BSR42_06225"/>
<keyword evidence="3" id="KW-0378">Hydrolase</keyword>
<reference evidence="9 10" key="1">
    <citation type="submission" date="2015-06" db="EMBL/GenBank/DDBJ databases">
        <title>Draft genome sequence of beer spoilage bacterium Megasphaera cerevisiae type strain 20462.</title>
        <authorList>
            <person name="Kutumbaka K."/>
            <person name="Pasmowitz J."/>
            <person name="Mategko J."/>
            <person name="Reyes D."/>
            <person name="Friedrich A."/>
            <person name="Han S."/>
            <person name="Martens-Habbena W."/>
            <person name="Neal-McKinney J."/>
            <person name="Janagama H.K."/>
            <person name="Nadala C."/>
            <person name="Samadpour M."/>
        </authorList>
    </citation>
    <scope>NUCLEOTIDE SEQUENCE [LARGE SCALE GENOMIC DNA]</scope>
    <source>
        <strain evidence="9 10">DSM 20462</strain>
    </source>
</reference>
<dbReference type="InterPro" id="IPR047187">
    <property type="entry name" value="SF1_C_Upf1"/>
</dbReference>
<dbReference type="InterPro" id="IPR041677">
    <property type="entry name" value="DNA2/NAM7_AAA_11"/>
</dbReference>
<dbReference type="Pfam" id="PF13087">
    <property type="entry name" value="AAA_12"/>
    <property type="match status" value="1"/>
</dbReference>
<protein>
    <recommendedName>
        <fullName evidence="11">DNA helicase</fullName>
    </recommendedName>
</protein>
<dbReference type="InterPro" id="IPR050534">
    <property type="entry name" value="Coronavir_polyprotein_1ab"/>
</dbReference>
<dbReference type="InterPro" id="IPR011335">
    <property type="entry name" value="Restrct_endonuc-II-like"/>
</dbReference>
<gene>
    <name evidence="9" type="ORF">AB840_06555</name>
</gene>
<dbReference type="SUPFAM" id="SSF52540">
    <property type="entry name" value="P-loop containing nucleoside triphosphate hydrolases"/>
    <property type="match status" value="1"/>
</dbReference>
<dbReference type="Pfam" id="PF18741">
    <property type="entry name" value="MTES_1575"/>
    <property type="match status" value="1"/>
</dbReference>
<evidence type="ECO:0000256" key="1">
    <source>
        <dbReference type="ARBA" id="ARBA00007913"/>
    </source>
</evidence>
<evidence type="ECO:0000259" key="8">
    <source>
        <dbReference type="Pfam" id="PF18741"/>
    </source>
</evidence>
<feature type="domain" description="Restriction endonuclease type II-like" evidence="8">
    <location>
        <begin position="1360"/>
        <end position="1453"/>
    </location>
</feature>
<dbReference type="GO" id="GO:0005524">
    <property type="term" value="F:ATP binding"/>
    <property type="evidence" value="ECO:0007669"/>
    <property type="project" value="UniProtKB-KW"/>
</dbReference>
<dbReference type="Gene3D" id="3.40.50.300">
    <property type="entry name" value="P-loop containing nucleotide triphosphate hydrolases"/>
    <property type="match status" value="3"/>
</dbReference>
<keyword evidence="4" id="KW-0347">Helicase</keyword>
<feature type="domain" description="DNA2/NAM7 helicase-like C-terminal" evidence="7">
    <location>
        <begin position="1148"/>
        <end position="1319"/>
    </location>
</feature>
<dbReference type="SUPFAM" id="SSF52980">
    <property type="entry name" value="Restriction endonuclease-like"/>
    <property type="match status" value="1"/>
</dbReference>
<dbReference type="InterPro" id="IPR027417">
    <property type="entry name" value="P-loop_NTPase"/>
</dbReference>
<dbReference type="PATRIC" id="fig|1122219.3.peg.791"/>
<dbReference type="GO" id="GO:0016787">
    <property type="term" value="F:hydrolase activity"/>
    <property type="evidence" value="ECO:0007669"/>
    <property type="project" value="UniProtKB-KW"/>
</dbReference>
<evidence type="ECO:0000256" key="4">
    <source>
        <dbReference type="ARBA" id="ARBA00022806"/>
    </source>
</evidence>
<dbReference type="Proteomes" id="UP000036503">
    <property type="component" value="Unassembled WGS sequence"/>
</dbReference>
<evidence type="ECO:0000256" key="5">
    <source>
        <dbReference type="ARBA" id="ARBA00022840"/>
    </source>
</evidence>
<evidence type="ECO:0000256" key="2">
    <source>
        <dbReference type="ARBA" id="ARBA00022741"/>
    </source>
</evidence>
<dbReference type="GO" id="GO:0043139">
    <property type="term" value="F:5'-3' DNA helicase activity"/>
    <property type="evidence" value="ECO:0007669"/>
    <property type="project" value="TreeGrafter"/>
</dbReference>
<dbReference type="Gene3D" id="3.40.960.10">
    <property type="entry name" value="VSR Endonuclease"/>
    <property type="match status" value="1"/>
</dbReference>
<dbReference type="Pfam" id="PF13086">
    <property type="entry name" value="AAA_11"/>
    <property type="match status" value="1"/>
</dbReference>
<dbReference type="InterPro" id="IPR049468">
    <property type="entry name" value="Restrct_endonuc-II-like_dom"/>
</dbReference>